<dbReference type="SUPFAM" id="SSF50341">
    <property type="entry name" value="CheW-like"/>
    <property type="match status" value="1"/>
</dbReference>
<dbReference type="PANTHER" id="PTHR22617:SF23">
    <property type="entry name" value="CHEMOTAXIS PROTEIN CHEW"/>
    <property type="match status" value="1"/>
</dbReference>
<accession>A0ABV0G2J1</accession>
<sequence>MSVADLVESNAATGLRQMLRLACGQAQLLVPIDVVREILEHGRLTVLPRTPDFLHGVMNLRGAVIPVVDLHARFGFGRAVVEKRSAIVVVEVPDSQGHDMLAMGLLVDAVFEVLDVESTAVEAVPPLGMLVPPAFVAGMVNVRDSYACLLNLAHTLSPPELARLIGQGQSQGQSQGHGQRAG</sequence>
<evidence type="ECO:0000313" key="3">
    <source>
        <dbReference type="Proteomes" id="UP001495147"/>
    </source>
</evidence>
<proteinExistence type="predicted"/>
<dbReference type="EMBL" id="JBDPZD010000002">
    <property type="protein sequence ID" value="MEO3691946.1"/>
    <property type="molecule type" value="Genomic_DNA"/>
</dbReference>
<dbReference type="Proteomes" id="UP001495147">
    <property type="component" value="Unassembled WGS sequence"/>
</dbReference>
<dbReference type="InterPro" id="IPR039315">
    <property type="entry name" value="CheW"/>
</dbReference>
<gene>
    <name evidence="2" type="ORF">ABDJ85_10735</name>
</gene>
<dbReference type="Gene3D" id="2.40.50.180">
    <property type="entry name" value="CheA-289, Domain 4"/>
    <property type="match status" value="1"/>
</dbReference>
<evidence type="ECO:0000259" key="1">
    <source>
        <dbReference type="PROSITE" id="PS50851"/>
    </source>
</evidence>
<dbReference type="PROSITE" id="PS50851">
    <property type="entry name" value="CHEW"/>
    <property type="match status" value="1"/>
</dbReference>
<keyword evidence="3" id="KW-1185">Reference proteome</keyword>
<dbReference type="SMART" id="SM00260">
    <property type="entry name" value="CheW"/>
    <property type="match status" value="1"/>
</dbReference>
<dbReference type="RefSeq" id="WP_347704753.1">
    <property type="nucleotide sequence ID" value="NZ_JBDPZD010000002.1"/>
</dbReference>
<dbReference type="Gene3D" id="2.30.30.40">
    <property type="entry name" value="SH3 Domains"/>
    <property type="match status" value="1"/>
</dbReference>
<dbReference type="PANTHER" id="PTHR22617">
    <property type="entry name" value="CHEMOTAXIS SENSOR HISTIDINE KINASE-RELATED"/>
    <property type="match status" value="1"/>
</dbReference>
<organism evidence="2 3">
    <name type="scientific">Roseateles paludis</name>
    <dbReference type="NCBI Taxonomy" id="3145238"/>
    <lineage>
        <taxon>Bacteria</taxon>
        <taxon>Pseudomonadati</taxon>
        <taxon>Pseudomonadota</taxon>
        <taxon>Betaproteobacteria</taxon>
        <taxon>Burkholderiales</taxon>
        <taxon>Sphaerotilaceae</taxon>
        <taxon>Roseateles</taxon>
    </lineage>
</organism>
<dbReference type="InterPro" id="IPR002545">
    <property type="entry name" value="CheW-lke_dom"/>
</dbReference>
<evidence type="ECO:0000313" key="2">
    <source>
        <dbReference type="EMBL" id="MEO3691946.1"/>
    </source>
</evidence>
<protein>
    <submittedName>
        <fullName evidence="2">Chemotaxis protein CheW</fullName>
    </submittedName>
</protein>
<name>A0ABV0G2J1_9BURK</name>
<dbReference type="InterPro" id="IPR036061">
    <property type="entry name" value="CheW-like_dom_sf"/>
</dbReference>
<reference evidence="2 3" key="1">
    <citation type="submission" date="2024-05" db="EMBL/GenBank/DDBJ databases">
        <title>Roseateles sp. DJS-2-20 16S ribosomal RNA gene Genome sequencing and assembly.</title>
        <authorList>
            <person name="Woo H."/>
        </authorList>
    </citation>
    <scope>NUCLEOTIDE SEQUENCE [LARGE SCALE GENOMIC DNA]</scope>
    <source>
        <strain evidence="2 3">DJS-2-20</strain>
    </source>
</reference>
<dbReference type="Pfam" id="PF01584">
    <property type="entry name" value="CheW"/>
    <property type="match status" value="1"/>
</dbReference>
<comment type="caution">
    <text evidence="2">The sequence shown here is derived from an EMBL/GenBank/DDBJ whole genome shotgun (WGS) entry which is preliminary data.</text>
</comment>
<feature type="domain" description="CheW-like" evidence="1">
    <location>
        <begin position="15"/>
        <end position="161"/>
    </location>
</feature>